<dbReference type="InterPro" id="IPR052957">
    <property type="entry name" value="Auxin_embryo_med"/>
</dbReference>
<evidence type="ECO:0008006" key="4">
    <source>
        <dbReference type="Google" id="ProtNLM"/>
    </source>
</evidence>
<name>A0A0N1NW93_9EURO</name>
<reference evidence="2 3" key="1">
    <citation type="submission" date="2015-06" db="EMBL/GenBank/DDBJ databases">
        <title>Draft genome of the ant-associated black yeast Phialophora attae CBS 131958.</title>
        <authorList>
            <person name="Moreno L.F."/>
            <person name="Stielow B.J."/>
            <person name="de Hoog S."/>
            <person name="Vicente V.A."/>
            <person name="Weiss V.A."/>
            <person name="de Vries M."/>
            <person name="Cruz L.M."/>
            <person name="Souza E.M."/>
        </authorList>
    </citation>
    <scope>NUCLEOTIDE SEQUENCE [LARGE SCALE GENOMIC DNA]</scope>
    <source>
        <strain evidence="2 3">CBS 131958</strain>
    </source>
</reference>
<dbReference type="NCBIfam" id="NF047352">
    <property type="entry name" value="P_loop_sacsin"/>
    <property type="match status" value="1"/>
</dbReference>
<proteinExistence type="predicted"/>
<dbReference type="RefSeq" id="XP_017995128.1">
    <property type="nucleotide sequence ID" value="XM_018138892.1"/>
</dbReference>
<dbReference type="VEuPathDB" id="FungiDB:AB675_10141"/>
<dbReference type="Proteomes" id="UP000038010">
    <property type="component" value="Unassembled WGS sequence"/>
</dbReference>
<sequence>MALANPEEPLEGFDADGRPESADVARQAIDRIRSDRGHISDVDELELTKNSVRWRETYRKRQEKYRRVYARYTKTVAEQLYSSRFRFIHEIIQNADDAKFEPRVVPSIKFRIQATELIIELNERGFTLDNVDAICDTGKRSKAGDAETTGEKGLGFKSVFAVAQTVRIRSGHWSFRFEHHRGQDGVGMITPIWTPFENESEGLHGRNGTRYSLTYADTREPFVKLLIAEFEKLPKTIVYALRQLERLEIVIEDVAGRNDFLVLTRSGRLNDEVIQIKSSLSGSFGEHLSHVAVFQNFRKTISNLPTDELRPCGQSDINIAFETDRDGKPVIPARGQHVFAYLPVQRLLQLPFMIQANFVLAASREAVPDSEWNRALLTGVSKLYVEAIQRFCATRHRLAFEWMQYWPHQNMEGIWDCLRPEMQNVLVSAPVLYTRSNRLASIAHLRSLPEWFLHDGSPLVPDTVADVYLAKDYTKAAVKTLHSLGLVQLSYDMILERIKAALVSMQQKPLDDAWHDTFVEVVRTLRQGRMCKLSVDAMDIIPLEDNSWVAPNSITQNRVYLPLVVDEDAVKIRLPKGLKFRILHPTAAAVGERLTFYNMLGVCSCDPKIACGKIIDAHNNASRSGWLSDWLGDFEILFWFGERFEYPVPSWSAAHSSYNLFAYCSDNKVRRTRQVLMPSDKTGDAQNLLARTSKADYEHQYGFLDGGYMLSRVRDQIRHRCDWQSWLRQCGIRAYPTLLDLGTDGTLNMLLKFAARDQSEVFLESLKEHWLDDYRFEYRKVLPQLQQLAVQCQNGTSSPLKDGVLPTKELVQVASSLGLSDRMSFLKMSQQSQDPNPLDWGCLHDIGVTCKLTDEFYLIALRLLSDGNLPGGFDITGTATTIYGGIGASVTLGDSARLQVSLARRSYAQLTEDSNTSRRVVSCTTGHRGKLLRGASGTELPYLSTLHMLAPIYGQNAGAAGFFKTILKLRDVSCDDLLLELLSLSQATVTDQQGLLTSLKRIYSKLSDMMQQNKEAMRIIKNGFDTHPRICVRDRWYKTSECLWNSPVDLPGKTPLDGLYPTLKDFFVDGLKVPIMTPTVLVKQLIELAEAQRPDSNVGKRLTTALGQVLGRDASTKIDATTWDKLKQSAFLAVHVPGHGTCLKSIKDEFCINDHKRYGEAFREKARILDFEYEDMGYIHPLLQKLGLTKRYLSTAVRLDTKFNGATLNDDLTRQMRSLAYALSCCAIARDSHKYFNRETEVHKSLLKAEVCVCSEIYTELSLTQSAGEITVRSDRAVVECKISSGGLSLYVPSDRNGLQSCYETEMPGKIANEVLGIEDRGASKIVLRLLNDPSRDIDDIMRDEDIPDIAWIEKPSSLVRRPLTERTLPTTTITTSQSMVEPATGTMVEQLPFTTAITTQTAVAVRETTTSAQAPRRPVVLAQPMPIVTNLEVEAPWRRVARSEQYRKILEEVTRQARRLPRDSGADLGIGAINEALEDLSLFIGQSTFENNARIGAAGELFVYERLRSLNIQNFTIDNWQSRIRHHIRDHPDYRDLAPWTGQEVSDLMYTGNSFQLTTFLVKASQPHAHPKFLSQFLARPVKFHLEVKTTLGPCTTPFFMSQNQYRLMREKACDQESWDTPEELYVVLRVYNLLSKQIGVRAYVNPWHLKDGVLEFVADPYKVCPRPDEDIDGRLRIL</sequence>
<dbReference type="InterPro" id="IPR036890">
    <property type="entry name" value="HATPase_C_sf"/>
</dbReference>
<evidence type="ECO:0000256" key="1">
    <source>
        <dbReference type="SAM" id="MobiDB-lite"/>
    </source>
</evidence>
<dbReference type="PANTHER" id="PTHR32387">
    <property type="entry name" value="WU:FJ29H11"/>
    <property type="match status" value="1"/>
</dbReference>
<feature type="region of interest" description="Disordered" evidence="1">
    <location>
        <begin position="1"/>
        <end position="20"/>
    </location>
</feature>
<comment type="caution">
    <text evidence="2">The sequence shown here is derived from an EMBL/GenBank/DDBJ whole genome shotgun (WGS) entry which is preliminary data.</text>
</comment>
<accession>A0A0N1NW93</accession>
<dbReference type="Gene3D" id="3.30.565.10">
    <property type="entry name" value="Histidine kinase-like ATPase, C-terminal domain"/>
    <property type="match status" value="1"/>
</dbReference>
<gene>
    <name evidence="2" type="ORF">AB675_10141</name>
</gene>
<dbReference type="GeneID" id="28730772"/>
<dbReference type="STRING" id="1664694.A0A0N1NW93"/>
<keyword evidence="3" id="KW-1185">Reference proteome</keyword>
<evidence type="ECO:0000313" key="2">
    <source>
        <dbReference type="EMBL" id="KPI35165.1"/>
    </source>
</evidence>
<dbReference type="SUPFAM" id="SSF55874">
    <property type="entry name" value="ATPase domain of HSP90 chaperone/DNA topoisomerase II/histidine kinase"/>
    <property type="match status" value="1"/>
</dbReference>
<dbReference type="OrthoDB" id="1262810at2759"/>
<protein>
    <recommendedName>
        <fullName evidence="4">Protein NO VEIN C-terminal domain-containing protein</fullName>
    </recommendedName>
</protein>
<evidence type="ECO:0000313" key="3">
    <source>
        <dbReference type="Proteomes" id="UP000038010"/>
    </source>
</evidence>
<organism evidence="2 3">
    <name type="scientific">Cyphellophora attinorum</name>
    <dbReference type="NCBI Taxonomy" id="1664694"/>
    <lineage>
        <taxon>Eukaryota</taxon>
        <taxon>Fungi</taxon>
        <taxon>Dikarya</taxon>
        <taxon>Ascomycota</taxon>
        <taxon>Pezizomycotina</taxon>
        <taxon>Eurotiomycetes</taxon>
        <taxon>Chaetothyriomycetidae</taxon>
        <taxon>Chaetothyriales</taxon>
        <taxon>Cyphellophoraceae</taxon>
        <taxon>Cyphellophora</taxon>
    </lineage>
</organism>
<dbReference type="EMBL" id="LFJN01000043">
    <property type="protein sequence ID" value="KPI35165.1"/>
    <property type="molecule type" value="Genomic_DNA"/>
</dbReference>
<dbReference type="PANTHER" id="PTHR32387:SF0">
    <property type="entry name" value="PROTEIN NO VEIN"/>
    <property type="match status" value="1"/>
</dbReference>